<organism evidence="1 2">
    <name type="scientific">Pelagomonas calceolata</name>
    <dbReference type="NCBI Taxonomy" id="35677"/>
    <lineage>
        <taxon>Eukaryota</taxon>
        <taxon>Sar</taxon>
        <taxon>Stramenopiles</taxon>
        <taxon>Ochrophyta</taxon>
        <taxon>Pelagophyceae</taxon>
        <taxon>Pelagomonadales</taxon>
        <taxon>Pelagomonadaceae</taxon>
        <taxon>Pelagomonas</taxon>
    </lineage>
</organism>
<comment type="caution">
    <text evidence="1">The sequence shown here is derived from an EMBL/GenBank/DDBJ whole genome shotgun (WGS) entry which is preliminary data.</text>
</comment>
<sequence>MSCLGIDVSSTVQGSELDHITVEGIEATDALGRAICQSQLTVRCEGVAPLNLDLKLSPDDLEPVFSGAAWAGTVLWRAAAVLVDRAFLGADAVQIKGRTCIELGCGLGVPGMACARLGARNVALTEQQSLVDLLTRNVAANFSAGEDVRAVSFPWSRAGAEALKHDFCDGGCFDVIVCCDCVYMPLYGDSWKALLEAIDALAGPATDVLISLERRHVKDGDDGVDPFLEGMRANGFARTSYPAAMPVEVFRFRREA</sequence>
<keyword evidence="2" id="KW-1185">Reference proteome</keyword>
<reference evidence="1" key="1">
    <citation type="submission" date="2021-11" db="EMBL/GenBank/DDBJ databases">
        <authorList>
            <consortium name="Genoscope - CEA"/>
            <person name="William W."/>
        </authorList>
    </citation>
    <scope>NUCLEOTIDE SEQUENCE</scope>
</reference>
<dbReference type="OrthoDB" id="413520at2759"/>
<gene>
    <name evidence="1" type="ORF">PECAL_3P08400</name>
</gene>
<dbReference type="PANTHER" id="PTHR14614:SF123">
    <property type="entry name" value="OS04G0645500 PROTEIN"/>
    <property type="match status" value="1"/>
</dbReference>
<dbReference type="Gene3D" id="3.40.50.150">
    <property type="entry name" value="Vaccinia Virus protein VP39"/>
    <property type="match status" value="1"/>
</dbReference>
<name>A0A8J2SF35_9STRA</name>
<dbReference type="AlphaFoldDB" id="A0A8J2SF35"/>
<evidence type="ECO:0000313" key="1">
    <source>
        <dbReference type="EMBL" id="CAH0370925.1"/>
    </source>
</evidence>
<dbReference type="Pfam" id="PF10294">
    <property type="entry name" value="Methyltransf_16"/>
    <property type="match status" value="1"/>
</dbReference>
<protein>
    <recommendedName>
        <fullName evidence="3">Calmodulin-lysine N-methyltransferase</fullName>
    </recommendedName>
</protein>
<evidence type="ECO:0008006" key="3">
    <source>
        <dbReference type="Google" id="ProtNLM"/>
    </source>
</evidence>
<proteinExistence type="predicted"/>
<dbReference type="PANTHER" id="PTHR14614">
    <property type="entry name" value="HEPATOCELLULAR CARCINOMA-ASSOCIATED ANTIGEN"/>
    <property type="match status" value="1"/>
</dbReference>
<accession>A0A8J2SF35</accession>
<evidence type="ECO:0000313" key="2">
    <source>
        <dbReference type="Proteomes" id="UP000789595"/>
    </source>
</evidence>
<dbReference type="Proteomes" id="UP000789595">
    <property type="component" value="Unassembled WGS sequence"/>
</dbReference>
<dbReference type="InterPro" id="IPR029063">
    <property type="entry name" value="SAM-dependent_MTases_sf"/>
</dbReference>
<dbReference type="InterPro" id="IPR019410">
    <property type="entry name" value="Methyltransf_16"/>
</dbReference>
<dbReference type="SUPFAM" id="SSF53335">
    <property type="entry name" value="S-adenosyl-L-methionine-dependent methyltransferases"/>
    <property type="match status" value="1"/>
</dbReference>
<dbReference type="EMBL" id="CAKKNE010000003">
    <property type="protein sequence ID" value="CAH0370925.1"/>
    <property type="molecule type" value="Genomic_DNA"/>
</dbReference>